<feature type="domain" description="HTH cro/C1-type" evidence="2">
    <location>
        <begin position="13"/>
        <end position="67"/>
    </location>
</feature>
<evidence type="ECO:0000259" key="2">
    <source>
        <dbReference type="PROSITE" id="PS50943"/>
    </source>
</evidence>
<dbReference type="Gene3D" id="1.10.260.40">
    <property type="entry name" value="lambda repressor-like DNA-binding domains"/>
    <property type="match status" value="1"/>
</dbReference>
<dbReference type="SMART" id="SM00530">
    <property type="entry name" value="HTH_XRE"/>
    <property type="match status" value="1"/>
</dbReference>
<dbReference type="PANTHER" id="PTHR46797">
    <property type="entry name" value="HTH-TYPE TRANSCRIPTIONAL REGULATOR"/>
    <property type="match status" value="1"/>
</dbReference>
<comment type="caution">
    <text evidence="3">The sequence shown here is derived from an EMBL/GenBank/DDBJ whole genome shotgun (WGS) entry which is preliminary data.</text>
</comment>
<keyword evidence="1" id="KW-0238">DNA-binding</keyword>
<dbReference type="SUPFAM" id="SSF47413">
    <property type="entry name" value="lambda repressor-like DNA-binding domains"/>
    <property type="match status" value="1"/>
</dbReference>
<dbReference type="CDD" id="cd00093">
    <property type="entry name" value="HTH_XRE"/>
    <property type="match status" value="1"/>
</dbReference>
<name>A0ABS8DL81_9FIRM</name>
<sequence>MDALLNEKIGARIRTVRQSKKLTQEKLAEEADLSPSYISRVENGDSAASLDSLYHIALAMNVGIEVLICDLFLTSPKNETIKEINITASSLTPKKQKIALHYLQYLSSSDLDLDE</sequence>
<dbReference type="Pfam" id="PF01381">
    <property type="entry name" value="HTH_3"/>
    <property type="match status" value="1"/>
</dbReference>
<dbReference type="RefSeq" id="WP_066730670.1">
    <property type="nucleotide sequence ID" value="NZ_JAJCIQ010000004.1"/>
</dbReference>
<accession>A0ABS8DL81</accession>
<proteinExistence type="predicted"/>
<dbReference type="InterPro" id="IPR050807">
    <property type="entry name" value="TransReg_Diox_bact_type"/>
</dbReference>
<dbReference type="PANTHER" id="PTHR46797:SF1">
    <property type="entry name" value="METHYLPHOSPHONATE SYNTHASE"/>
    <property type="match status" value="1"/>
</dbReference>
<organism evidence="3 4">
    <name type="scientific">Bariatricus massiliensis</name>
    <dbReference type="NCBI Taxonomy" id="1745713"/>
    <lineage>
        <taxon>Bacteria</taxon>
        <taxon>Bacillati</taxon>
        <taxon>Bacillota</taxon>
        <taxon>Clostridia</taxon>
        <taxon>Lachnospirales</taxon>
        <taxon>Lachnospiraceae</taxon>
        <taxon>Bariatricus</taxon>
    </lineage>
</organism>
<gene>
    <name evidence="3" type="ORF">LIZ65_17800</name>
</gene>
<keyword evidence="4" id="KW-1185">Reference proteome</keyword>
<evidence type="ECO:0000313" key="4">
    <source>
        <dbReference type="Proteomes" id="UP001299546"/>
    </source>
</evidence>
<reference evidence="3 4" key="1">
    <citation type="submission" date="2021-10" db="EMBL/GenBank/DDBJ databases">
        <title>Collection of gut derived symbiotic bacterial strains cultured from healthy donors.</title>
        <authorList>
            <person name="Lin H."/>
            <person name="Littmann E."/>
            <person name="Kohout C."/>
            <person name="Pamer E.G."/>
        </authorList>
    </citation>
    <scope>NUCLEOTIDE SEQUENCE [LARGE SCALE GENOMIC DNA]</scope>
    <source>
        <strain evidence="3 4">DFI.1.165</strain>
    </source>
</reference>
<dbReference type="PROSITE" id="PS50943">
    <property type="entry name" value="HTH_CROC1"/>
    <property type="match status" value="1"/>
</dbReference>
<evidence type="ECO:0000313" key="3">
    <source>
        <dbReference type="EMBL" id="MCB7389141.1"/>
    </source>
</evidence>
<dbReference type="InterPro" id="IPR001387">
    <property type="entry name" value="Cro/C1-type_HTH"/>
</dbReference>
<protein>
    <submittedName>
        <fullName evidence="3">Helix-turn-helix domain-containing protein</fullName>
    </submittedName>
</protein>
<dbReference type="EMBL" id="JAJCIS010000019">
    <property type="protein sequence ID" value="MCB7389141.1"/>
    <property type="molecule type" value="Genomic_DNA"/>
</dbReference>
<dbReference type="Proteomes" id="UP001299546">
    <property type="component" value="Unassembled WGS sequence"/>
</dbReference>
<evidence type="ECO:0000256" key="1">
    <source>
        <dbReference type="ARBA" id="ARBA00023125"/>
    </source>
</evidence>
<dbReference type="InterPro" id="IPR010982">
    <property type="entry name" value="Lambda_DNA-bd_dom_sf"/>
</dbReference>